<evidence type="ECO:0000313" key="1">
    <source>
        <dbReference type="EMBL" id="KAI4814304.1"/>
    </source>
</evidence>
<accession>A0ACB9WLR9</accession>
<gene>
    <name evidence="1" type="ORF">KUCAC02_003504</name>
</gene>
<reference evidence="1" key="1">
    <citation type="submission" date="2022-05" db="EMBL/GenBank/DDBJ databases">
        <title>Chromosome-level genome of Chaenocephalus aceratus.</title>
        <authorList>
            <person name="Park H."/>
        </authorList>
    </citation>
    <scope>NUCLEOTIDE SEQUENCE</scope>
    <source>
        <strain evidence="1">KU_202001</strain>
    </source>
</reference>
<dbReference type="EMBL" id="CM043798">
    <property type="protein sequence ID" value="KAI4814304.1"/>
    <property type="molecule type" value="Genomic_DNA"/>
</dbReference>
<organism evidence="1 2">
    <name type="scientific">Chaenocephalus aceratus</name>
    <name type="common">Blackfin icefish</name>
    <name type="synonym">Chaenichthys aceratus</name>
    <dbReference type="NCBI Taxonomy" id="36190"/>
    <lineage>
        <taxon>Eukaryota</taxon>
        <taxon>Metazoa</taxon>
        <taxon>Chordata</taxon>
        <taxon>Craniata</taxon>
        <taxon>Vertebrata</taxon>
        <taxon>Euteleostomi</taxon>
        <taxon>Actinopterygii</taxon>
        <taxon>Neopterygii</taxon>
        <taxon>Teleostei</taxon>
        <taxon>Neoteleostei</taxon>
        <taxon>Acanthomorphata</taxon>
        <taxon>Eupercaria</taxon>
        <taxon>Perciformes</taxon>
        <taxon>Notothenioidei</taxon>
        <taxon>Channichthyidae</taxon>
        <taxon>Chaenocephalus</taxon>
    </lineage>
</organism>
<name>A0ACB9WLR9_CHAAC</name>
<dbReference type="Proteomes" id="UP001057452">
    <property type="component" value="Chromosome 14"/>
</dbReference>
<protein>
    <submittedName>
        <fullName evidence="1">Uncharacterized protein</fullName>
    </submittedName>
</protein>
<evidence type="ECO:0000313" key="2">
    <source>
        <dbReference type="Proteomes" id="UP001057452"/>
    </source>
</evidence>
<proteinExistence type="predicted"/>
<comment type="caution">
    <text evidence="1">The sequence shown here is derived from an EMBL/GenBank/DDBJ whole genome shotgun (WGS) entry which is preliminary data.</text>
</comment>
<keyword evidence="2" id="KW-1185">Reference proteome</keyword>
<sequence>MGNKLPNSNLFREGTSIGNIAAKDRATCRNCDGDDCRNNILEDILQEKILISGYFAIFSSSKPEGKCSHGGFWDKTSKTEPEGGINKDKVGSDHGHLHITAANMAVAATSELLEDIRGAAGDKTFLS</sequence>